<dbReference type="PANTHER" id="PTHR47432:SF1">
    <property type="entry name" value="CELL WALL ASSEMBLY REGULATOR SMI1"/>
    <property type="match status" value="1"/>
</dbReference>
<dbReference type="RefSeq" id="WP_184996800.1">
    <property type="nucleotide sequence ID" value="NZ_BOMK01000021.1"/>
</dbReference>
<evidence type="ECO:0000256" key="1">
    <source>
        <dbReference type="SAM" id="MobiDB-lite"/>
    </source>
</evidence>
<sequence length="440" mass="45938">MIDAALQQPDVWRPFLSALRDGAPAGTAETEFRGTVHPGSHGGSTFDDGESRQGGSSAIGALKAVGALVDGRGVAIRALVTHGGGAQVDIVEATSHVSFGMGSNILESVLLDVGSDPEPYRRLPVPRDGVTVSPDADPDVVRELVRRILPDAEPASASALAEAESSLGAALPEDVRALYLTAGAGDLVLPEAGSDLFYGMSIVALDDAAGREYLEPRARYGSWPDGAIEVVAPDPHGRVQALGASRAWFVVGDDFGGNLFVVDLEPGPRGQVGQVLFVDHETPAGARWLAPSLTELLTRRPGEPEELGPEGGLLVRVGPRGRTVADVRPETEVLFVGVAPEPVDLAALAGHRGIRTLVVNRAAAVANLDAVASLPALEYLECDVPRWQQLLGSGQVPPNLLAAGMNGRADWTASVDVVDALLIRWGLPRLDVTRVGLAIT</sequence>
<dbReference type="Pfam" id="PF09346">
    <property type="entry name" value="SMI1_KNR4"/>
    <property type="match status" value="1"/>
</dbReference>
<evidence type="ECO:0000259" key="2">
    <source>
        <dbReference type="SMART" id="SM00860"/>
    </source>
</evidence>
<feature type="region of interest" description="Disordered" evidence="1">
    <location>
        <begin position="26"/>
        <end position="55"/>
    </location>
</feature>
<dbReference type="SUPFAM" id="SSF160631">
    <property type="entry name" value="SMI1/KNR4-like"/>
    <property type="match status" value="1"/>
</dbReference>
<dbReference type="PANTHER" id="PTHR47432">
    <property type="entry name" value="CELL WALL ASSEMBLY REGULATOR SMI1"/>
    <property type="match status" value="1"/>
</dbReference>
<accession>A0A7W7I3N2</accession>
<dbReference type="SMART" id="SM00860">
    <property type="entry name" value="SMI1_KNR4"/>
    <property type="match status" value="1"/>
</dbReference>
<organism evidence="3 4">
    <name type="scientific">Actinoplanes digitatis</name>
    <dbReference type="NCBI Taxonomy" id="1868"/>
    <lineage>
        <taxon>Bacteria</taxon>
        <taxon>Bacillati</taxon>
        <taxon>Actinomycetota</taxon>
        <taxon>Actinomycetes</taxon>
        <taxon>Micromonosporales</taxon>
        <taxon>Micromonosporaceae</taxon>
        <taxon>Actinoplanes</taxon>
    </lineage>
</organism>
<dbReference type="EMBL" id="JACHNH010000001">
    <property type="protein sequence ID" value="MBB4765791.1"/>
    <property type="molecule type" value="Genomic_DNA"/>
</dbReference>
<protein>
    <submittedName>
        <fullName evidence="3">Cell wall assembly regulator SMI1</fullName>
    </submittedName>
</protein>
<evidence type="ECO:0000313" key="4">
    <source>
        <dbReference type="Proteomes" id="UP000578112"/>
    </source>
</evidence>
<dbReference type="InterPro" id="IPR037883">
    <property type="entry name" value="Knr4/Smi1-like_sf"/>
</dbReference>
<reference evidence="3 4" key="1">
    <citation type="submission" date="2020-08" db="EMBL/GenBank/DDBJ databases">
        <title>Sequencing the genomes of 1000 actinobacteria strains.</title>
        <authorList>
            <person name="Klenk H.-P."/>
        </authorList>
    </citation>
    <scope>NUCLEOTIDE SEQUENCE [LARGE SCALE GENOMIC DNA]</scope>
    <source>
        <strain evidence="3 4">DSM 43149</strain>
    </source>
</reference>
<dbReference type="Proteomes" id="UP000578112">
    <property type="component" value="Unassembled WGS sequence"/>
</dbReference>
<keyword evidence="4" id="KW-1185">Reference proteome</keyword>
<feature type="domain" description="Knr4/Smi1-like" evidence="2">
    <location>
        <begin position="154"/>
        <end position="299"/>
    </location>
</feature>
<dbReference type="AlphaFoldDB" id="A0A7W7I3N2"/>
<proteinExistence type="predicted"/>
<dbReference type="InterPro" id="IPR018958">
    <property type="entry name" value="Knr4/Smi1-like_dom"/>
</dbReference>
<name>A0A7W7I3N2_9ACTN</name>
<dbReference type="InterPro" id="IPR051873">
    <property type="entry name" value="KNR4/SMI1_regulator"/>
</dbReference>
<gene>
    <name evidence="3" type="ORF">BJ971_006347</name>
</gene>
<evidence type="ECO:0000313" key="3">
    <source>
        <dbReference type="EMBL" id="MBB4765791.1"/>
    </source>
</evidence>
<dbReference type="Gene3D" id="3.40.1580.10">
    <property type="entry name" value="SMI1/KNR4-like"/>
    <property type="match status" value="1"/>
</dbReference>
<comment type="caution">
    <text evidence="3">The sequence shown here is derived from an EMBL/GenBank/DDBJ whole genome shotgun (WGS) entry which is preliminary data.</text>
</comment>